<evidence type="ECO:0008006" key="6">
    <source>
        <dbReference type="Google" id="ProtNLM"/>
    </source>
</evidence>
<dbReference type="InterPro" id="IPR052346">
    <property type="entry name" value="O-mannosyl-transferase_TMTC"/>
</dbReference>
<organism evidence="4 5">
    <name type="scientific">Pseudacidovorax intermedius</name>
    <dbReference type="NCBI Taxonomy" id="433924"/>
    <lineage>
        <taxon>Bacteria</taxon>
        <taxon>Pseudomonadati</taxon>
        <taxon>Pseudomonadota</taxon>
        <taxon>Betaproteobacteria</taxon>
        <taxon>Burkholderiales</taxon>
        <taxon>Comamonadaceae</taxon>
        <taxon>Pseudacidovorax</taxon>
    </lineage>
</organism>
<dbReference type="InterPro" id="IPR006311">
    <property type="entry name" value="TAT_signal"/>
</dbReference>
<dbReference type="PANTHER" id="PTHR44227">
    <property type="match status" value="1"/>
</dbReference>
<dbReference type="Pfam" id="PF13432">
    <property type="entry name" value="TPR_16"/>
    <property type="match status" value="3"/>
</dbReference>
<name>A0A147HA51_9BURK</name>
<dbReference type="SUPFAM" id="SSF48452">
    <property type="entry name" value="TPR-like"/>
    <property type="match status" value="2"/>
</dbReference>
<feature type="signal peptide" evidence="3">
    <location>
        <begin position="1"/>
        <end position="24"/>
    </location>
</feature>
<dbReference type="InterPro" id="IPR011990">
    <property type="entry name" value="TPR-like_helical_dom_sf"/>
</dbReference>
<feature type="chain" id="PRO_5007547370" description="Tetratricopeptide repeat protein" evidence="3">
    <location>
        <begin position="25"/>
        <end position="592"/>
    </location>
</feature>
<keyword evidence="1" id="KW-0677">Repeat</keyword>
<dbReference type="Proteomes" id="UP000072741">
    <property type="component" value="Unassembled WGS sequence"/>
</dbReference>
<keyword evidence="5" id="KW-1185">Reference proteome</keyword>
<dbReference type="PATRIC" id="fig|433924.3.peg.2475"/>
<dbReference type="EMBL" id="LDSL01000026">
    <property type="protein sequence ID" value="KTT26782.1"/>
    <property type="molecule type" value="Genomic_DNA"/>
</dbReference>
<evidence type="ECO:0000256" key="1">
    <source>
        <dbReference type="ARBA" id="ARBA00022737"/>
    </source>
</evidence>
<protein>
    <recommendedName>
        <fullName evidence="6">Tetratricopeptide repeat protein</fullName>
    </recommendedName>
</protein>
<evidence type="ECO:0000313" key="5">
    <source>
        <dbReference type="Proteomes" id="UP000072741"/>
    </source>
</evidence>
<dbReference type="AlphaFoldDB" id="A0A147HA51"/>
<keyword evidence="2" id="KW-0802">TPR repeat</keyword>
<reference evidence="4 5" key="1">
    <citation type="journal article" date="2016" name="Front. Microbiol.">
        <title>Genomic Resource of Rice Seed Associated Bacteria.</title>
        <authorList>
            <person name="Midha S."/>
            <person name="Bansal K."/>
            <person name="Sharma S."/>
            <person name="Kumar N."/>
            <person name="Patil P.P."/>
            <person name="Chaudhry V."/>
            <person name="Patil P.B."/>
        </authorList>
    </citation>
    <scope>NUCLEOTIDE SEQUENCE [LARGE SCALE GENOMIC DNA]</scope>
    <source>
        <strain evidence="4 5">NS331</strain>
    </source>
</reference>
<dbReference type="Gene3D" id="1.25.40.10">
    <property type="entry name" value="Tetratricopeptide repeat domain"/>
    <property type="match status" value="2"/>
</dbReference>
<dbReference type="PROSITE" id="PS51318">
    <property type="entry name" value="TAT"/>
    <property type="match status" value="1"/>
</dbReference>
<proteinExistence type="predicted"/>
<evidence type="ECO:0000256" key="3">
    <source>
        <dbReference type="SAM" id="SignalP"/>
    </source>
</evidence>
<gene>
    <name evidence="4" type="ORF">NS331_03450</name>
</gene>
<dbReference type="OrthoDB" id="9766710at2"/>
<evidence type="ECO:0000313" key="4">
    <source>
        <dbReference type="EMBL" id="KTT26782.1"/>
    </source>
</evidence>
<accession>A0A147HA51</accession>
<keyword evidence="3" id="KW-0732">Signal</keyword>
<evidence type="ECO:0000256" key="2">
    <source>
        <dbReference type="ARBA" id="ARBA00022803"/>
    </source>
</evidence>
<dbReference type="PANTHER" id="PTHR44227:SF3">
    <property type="entry name" value="PROTEIN O-MANNOSYL-TRANSFERASE TMTC4"/>
    <property type="match status" value="1"/>
</dbReference>
<comment type="caution">
    <text evidence="4">The sequence shown here is derived from an EMBL/GenBank/DDBJ whole genome shotgun (WGS) entry which is preliminary data.</text>
</comment>
<sequence length="592" mass="64134">MSPLPRRRHLATALLTLASLPALAQQAPAGPPAATAPTAAASAEAARPSAMTAELFYEVLLGELNARGGDPVEGFQLLLDSARRTRDPALFQRAVDVAVRARSPEAALVAVRAWKQALPDAREPRRLELQILIVLGRLAETVEPLRADLAATPVPERPAALAAMVRAYSRAPDKAAAARAVEQGLADELKPGAPSAGLAWAAVGRMRLNAGDPAGALAAAQRGNAVDPDADGPAVLALELMDPARPEAEALVRRYLAQPNPLPEARIAYARALALNQRYADATTQMDALTRARPDLPDPWLLLGSLQAQSHQDTAAQASLQRYLDLATKQSDADERARGIAQAYLQLAQLAERRKDFAAAEQYLARVEGDEDMAAAQMRRAMLLAKQGKVAEARQLVRSMPARTDADRRQQLLAEAQVLREARMNQAVYDLLSKASADAPNDLDLVYDLSMAAEKINRLDEMERLLRRVIAARPDGAAAYNALGYSLADRGVRLDEARTLIRKAVQLAPDDPFIADSLGWVEFRMGNLPEAQRILEGAYKSRPDPEIGAHLGEVLWAQGQRDRAIGIWREASMADAENETLQATLRRLRVKL</sequence>